<accession>A0ABT1E4L7</accession>
<evidence type="ECO:0000313" key="1">
    <source>
        <dbReference type="EMBL" id="MCO8277090.1"/>
    </source>
</evidence>
<reference evidence="1 2" key="1">
    <citation type="submission" date="2022-06" db="EMBL/GenBank/DDBJ databases">
        <title>New Species of the Genus Actinoplanes, ActinopZanes ferrugineus.</title>
        <authorList>
            <person name="Ding P."/>
        </authorList>
    </citation>
    <scope>NUCLEOTIDE SEQUENCE [LARGE SCALE GENOMIC DNA]</scope>
    <source>
        <strain evidence="1 2">TRM88003</strain>
    </source>
</reference>
<comment type="caution">
    <text evidence="1">The sequence shown here is derived from an EMBL/GenBank/DDBJ whole genome shotgun (WGS) entry which is preliminary data.</text>
</comment>
<dbReference type="EMBL" id="JAMYJR010000053">
    <property type="protein sequence ID" value="MCO8277090.1"/>
    <property type="molecule type" value="Genomic_DNA"/>
</dbReference>
<dbReference type="RefSeq" id="WP_253243106.1">
    <property type="nucleotide sequence ID" value="NZ_JAMYJR010000053.1"/>
</dbReference>
<proteinExistence type="predicted"/>
<organism evidence="1 2">
    <name type="scientific">Paractinoplanes aksuensis</name>
    <dbReference type="NCBI Taxonomy" id="2939490"/>
    <lineage>
        <taxon>Bacteria</taxon>
        <taxon>Bacillati</taxon>
        <taxon>Actinomycetota</taxon>
        <taxon>Actinomycetes</taxon>
        <taxon>Micromonosporales</taxon>
        <taxon>Micromonosporaceae</taxon>
        <taxon>Paractinoplanes</taxon>
    </lineage>
</organism>
<dbReference type="Proteomes" id="UP001523369">
    <property type="component" value="Unassembled WGS sequence"/>
</dbReference>
<name>A0ABT1E4L7_9ACTN</name>
<sequence length="53" mass="5480">MKVLSDFSVLVKIALTGLLLGFALGLCATGMSWTPPMSPAEPAPTSPADQPLH</sequence>
<gene>
    <name evidence="1" type="ORF">M1L60_41600</name>
</gene>
<keyword evidence="2" id="KW-1185">Reference proteome</keyword>
<evidence type="ECO:0000313" key="2">
    <source>
        <dbReference type="Proteomes" id="UP001523369"/>
    </source>
</evidence>
<protein>
    <submittedName>
        <fullName evidence="1">Uncharacterized protein</fullName>
    </submittedName>
</protein>